<dbReference type="Pfam" id="PF02517">
    <property type="entry name" value="Rce1-like"/>
    <property type="match status" value="1"/>
</dbReference>
<feature type="transmembrane region" description="Helical" evidence="1">
    <location>
        <begin position="12"/>
        <end position="34"/>
    </location>
</feature>
<protein>
    <recommendedName>
        <fullName evidence="2">CAAX prenyl protease 2/Lysostaphin resistance protein A-like domain-containing protein</fullName>
    </recommendedName>
</protein>
<feature type="domain" description="CAAX prenyl protease 2/Lysostaphin resistance protein A-like" evidence="2">
    <location>
        <begin position="141"/>
        <end position="228"/>
    </location>
</feature>
<sequence>METTPKIRKLGLAGSLAVYLPASALMFCMTKYLIPFLSNATGQETILFWFIVAGLGIFLPLIITGLFILKSEGFQISKTTWTGRLRFRKITKRDLLWSLAGLVLVGLLSGLVMKALEVVIGEFDHSPAFMSFEPLSDGRYWLLLVWIPYWILNILGEEFLWRGVMLPRQEIAFGKYTWIIHGFGWGLFHVAFGWQLLITLIPLIFIQSYIVQRTKNSWVGVIMHGGLNGPSFIAICFGLI</sequence>
<accession>A0A644UU64</accession>
<name>A0A644UU64_9ZZZZ</name>
<comment type="caution">
    <text evidence="3">The sequence shown here is derived from an EMBL/GenBank/DDBJ whole genome shotgun (WGS) entry which is preliminary data.</text>
</comment>
<keyword evidence="1" id="KW-0812">Transmembrane</keyword>
<keyword evidence="1" id="KW-0472">Membrane</keyword>
<keyword evidence="1" id="KW-1133">Transmembrane helix</keyword>
<organism evidence="3">
    <name type="scientific">bioreactor metagenome</name>
    <dbReference type="NCBI Taxonomy" id="1076179"/>
    <lineage>
        <taxon>unclassified sequences</taxon>
        <taxon>metagenomes</taxon>
        <taxon>ecological metagenomes</taxon>
    </lineage>
</organism>
<feature type="transmembrane region" description="Helical" evidence="1">
    <location>
        <begin position="140"/>
        <end position="161"/>
    </location>
</feature>
<dbReference type="EMBL" id="VSSQ01000160">
    <property type="protein sequence ID" value="MPL82275.1"/>
    <property type="molecule type" value="Genomic_DNA"/>
</dbReference>
<dbReference type="GO" id="GO:0004175">
    <property type="term" value="F:endopeptidase activity"/>
    <property type="evidence" value="ECO:0007669"/>
    <property type="project" value="UniProtKB-ARBA"/>
</dbReference>
<dbReference type="AlphaFoldDB" id="A0A644UU64"/>
<gene>
    <name evidence="3" type="ORF">SDC9_28211</name>
</gene>
<feature type="transmembrane region" description="Helical" evidence="1">
    <location>
        <begin position="95"/>
        <end position="120"/>
    </location>
</feature>
<reference evidence="3" key="1">
    <citation type="submission" date="2019-08" db="EMBL/GenBank/DDBJ databases">
        <authorList>
            <person name="Kucharzyk K."/>
            <person name="Murdoch R.W."/>
            <person name="Higgins S."/>
            <person name="Loffler F."/>
        </authorList>
    </citation>
    <scope>NUCLEOTIDE SEQUENCE</scope>
</reference>
<feature type="transmembrane region" description="Helical" evidence="1">
    <location>
        <begin position="218"/>
        <end position="239"/>
    </location>
</feature>
<evidence type="ECO:0000256" key="1">
    <source>
        <dbReference type="SAM" id="Phobius"/>
    </source>
</evidence>
<dbReference type="InterPro" id="IPR003675">
    <property type="entry name" value="Rce1/LyrA-like_dom"/>
</dbReference>
<evidence type="ECO:0000259" key="2">
    <source>
        <dbReference type="Pfam" id="PF02517"/>
    </source>
</evidence>
<feature type="transmembrane region" description="Helical" evidence="1">
    <location>
        <begin position="182"/>
        <end position="206"/>
    </location>
</feature>
<dbReference type="GO" id="GO:0080120">
    <property type="term" value="P:CAAX-box protein maturation"/>
    <property type="evidence" value="ECO:0007669"/>
    <property type="project" value="UniProtKB-ARBA"/>
</dbReference>
<evidence type="ECO:0000313" key="3">
    <source>
        <dbReference type="EMBL" id="MPL82275.1"/>
    </source>
</evidence>
<feature type="transmembrane region" description="Helical" evidence="1">
    <location>
        <begin position="46"/>
        <end position="69"/>
    </location>
</feature>
<proteinExistence type="predicted"/>